<evidence type="ECO:0000259" key="4">
    <source>
        <dbReference type="PROSITE" id="PS50987"/>
    </source>
</evidence>
<proteinExistence type="predicted"/>
<dbReference type="InterPro" id="IPR036388">
    <property type="entry name" value="WH-like_DNA-bd_sf"/>
</dbReference>
<dbReference type="SMART" id="SM00418">
    <property type="entry name" value="HTH_ARSR"/>
    <property type="match status" value="1"/>
</dbReference>
<gene>
    <name evidence="5" type="ORF">GEAMG1_2133</name>
</gene>
<dbReference type="PANTHER" id="PTHR43132:SF2">
    <property type="entry name" value="ARSENICAL RESISTANCE OPERON REPRESSOR ARSR-RELATED"/>
    <property type="match status" value="1"/>
</dbReference>
<dbReference type="InterPro" id="IPR036390">
    <property type="entry name" value="WH_DNA-bd_sf"/>
</dbReference>
<keyword evidence="1" id="KW-0805">Transcription regulation</keyword>
<dbReference type="InterPro" id="IPR011991">
    <property type="entry name" value="ArsR-like_HTH"/>
</dbReference>
<dbReference type="Gene3D" id="1.10.10.10">
    <property type="entry name" value="Winged helix-like DNA-binding domain superfamily/Winged helix DNA-binding domain"/>
    <property type="match status" value="1"/>
</dbReference>
<organism evidence="5 6">
    <name type="scientific">Trichlorobacter ammonificans</name>
    <dbReference type="NCBI Taxonomy" id="2916410"/>
    <lineage>
        <taxon>Bacteria</taxon>
        <taxon>Pseudomonadati</taxon>
        <taxon>Thermodesulfobacteriota</taxon>
        <taxon>Desulfuromonadia</taxon>
        <taxon>Geobacterales</taxon>
        <taxon>Geobacteraceae</taxon>
        <taxon>Trichlorobacter</taxon>
    </lineage>
</organism>
<feature type="domain" description="HTH arsR-type" evidence="4">
    <location>
        <begin position="17"/>
        <end position="114"/>
    </location>
</feature>
<keyword evidence="3" id="KW-0804">Transcription</keyword>
<dbReference type="NCBIfam" id="NF033788">
    <property type="entry name" value="HTH_metalloreg"/>
    <property type="match status" value="1"/>
</dbReference>
<dbReference type="InterPro" id="IPR001845">
    <property type="entry name" value="HTH_ArsR_DNA-bd_dom"/>
</dbReference>
<evidence type="ECO:0000313" key="6">
    <source>
        <dbReference type="Proteomes" id="UP001295463"/>
    </source>
</evidence>
<evidence type="ECO:0000256" key="2">
    <source>
        <dbReference type="ARBA" id="ARBA00023125"/>
    </source>
</evidence>
<sequence length="114" mass="13007">MNIYSYKQFCRKIVMTVHAETISYCARRLKALSDPTRWAIVAALADGPRLLADLQTELQIEQTLLSHHLKVLRDEELVVSMREGRLLRCRLADDVTLPAGRRGIDLGCCRLELN</sequence>
<dbReference type="Pfam" id="PF01022">
    <property type="entry name" value="HTH_5"/>
    <property type="match status" value="1"/>
</dbReference>
<dbReference type="PANTHER" id="PTHR43132">
    <property type="entry name" value="ARSENICAL RESISTANCE OPERON REPRESSOR ARSR-RELATED"/>
    <property type="match status" value="1"/>
</dbReference>
<dbReference type="SUPFAM" id="SSF46785">
    <property type="entry name" value="Winged helix' DNA-binding domain"/>
    <property type="match status" value="1"/>
</dbReference>
<name>A0ABM9DBC0_9BACT</name>
<keyword evidence="2" id="KW-0238">DNA-binding</keyword>
<evidence type="ECO:0000256" key="3">
    <source>
        <dbReference type="ARBA" id="ARBA00023163"/>
    </source>
</evidence>
<accession>A0ABM9DBC0</accession>
<dbReference type="PRINTS" id="PR00778">
    <property type="entry name" value="HTHARSR"/>
</dbReference>
<dbReference type="InterPro" id="IPR051011">
    <property type="entry name" value="Metal_resp_trans_reg"/>
</dbReference>
<evidence type="ECO:0000256" key="1">
    <source>
        <dbReference type="ARBA" id="ARBA00023015"/>
    </source>
</evidence>
<dbReference type="Proteomes" id="UP001295463">
    <property type="component" value="Chromosome"/>
</dbReference>
<dbReference type="PROSITE" id="PS50987">
    <property type="entry name" value="HTH_ARSR_2"/>
    <property type="match status" value="1"/>
</dbReference>
<dbReference type="EMBL" id="OW150024">
    <property type="protein sequence ID" value="CAH2031968.1"/>
    <property type="molecule type" value="Genomic_DNA"/>
</dbReference>
<evidence type="ECO:0000313" key="5">
    <source>
        <dbReference type="EMBL" id="CAH2031968.1"/>
    </source>
</evidence>
<dbReference type="CDD" id="cd00090">
    <property type="entry name" value="HTH_ARSR"/>
    <property type="match status" value="1"/>
</dbReference>
<protein>
    <recommendedName>
        <fullName evidence="4">HTH arsR-type domain-containing protein</fullName>
    </recommendedName>
</protein>
<reference evidence="5 6" key="1">
    <citation type="submission" date="2022-03" db="EMBL/GenBank/DDBJ databases">
        <authorList>
            <person name="Koch H."/>
        </authorList>
    </citation>
    <scope>NUCLEOTIDE SEQUENCE [LARGE SCALE GENOMIC DNA]</scope>
    <source>
        <strain evidence="5 6">G1</strain>
    </source>
</reference>
<keyword evidence="6" id="KW-1185">Reference proteome</keyword>